<feature type="domain" description="Methyltransferase" evidence="2">
    <location>
        <begin position="45"/>
        <end position="164"/>
    </location>
</feature>
<organism evidence="3 4">
    <name type="scientific">Campylobacter magnus</name>
    <dbReference type="NCBI Taxonomy" id="3026462"/>
    <lineage>
        <taxon>Bacteria</taxon>
        <taxon>Pseudomonadati</taxon>
        <taxon>Campylobacterota</taxon>
        <taxon>Epsilonproteobacteria</taxon>
        <taxon>Campylobacterales</taxon>
        <taxon>Campylobacteraceae</taxon>
        <taxon>Campylobacter</taxon>
    </lineage>
</organism>
<dbReference type="SUPFAM" id="SSF53335">
    <property type="entry name" value="S-adenosyl-L-methionine-dependent methyltransferases"/>
    <property type="match status" value="1"/>
</dbReference>
<comment type="caution">
    <text evidence="3">The sequence shown here is derived from an EMBL/GenBank/DDBJ whole genome shotgun (WGS) entry which is preliminary data.</text>
</comment>
<accession>A0ABT8T970</accession>
<dbReference type="EMBL" id="JAULJQ010000002">
    <property type="protein sequence ID" value="MDO2408806.1"/>
    <property type="molecule type" value="Genomic_DNA"/>
</dbReference>
<dbReference type="InterPro" id="IPR029063">
    <property type="entry name" value="SAM-dependent_MTases_sf"/>
</dbReference>
<reference evidence="3 4" key="1">
    <citation type="submission" date="2023-06" db="EMBL/GenBank/DDBJ databases">
        <title>Campylobacter magnum sp. nov., isolated from cecal contents of domestic pigs (Sus scrofa domesticus).</title>
        <authorList>
            <person name="Papic B."/>
            <person name="Gruntar I."/>
        </authorList>
    </citation>
    <scope>NUCLEOTIDE SEQUENCE [LARGE SCALE GENOMIC DNA]</scope>
    <source>
        <strain evidence="4">34484-21</strain>
    </source>
</reference>
<keyword evidence="3" id="KW-0489">Methyltransferase</keyword>
<sequence>MINDAIAKSYEAANYASHAYEQSFIANLHARARLRGLNPKAPNSAKVLEIGCASGGNLIAQALVFKDAQFTGVDLSKAQIKNGKTALEKIGIKNIDLLCLDICDATAHFGSQKFDYIIAHGVYSWVPPFVQKAILELCSKLLSKDGVAMISYNVYPGWKFKEITRDFMRFASSDVSVEDEPERKLDVALGALAFEQAFYRTDETNDSYQLVTRQAKAALGMISHLPRHYLIHDYLELCNYPAYFCDFVADAQDAGLAYVDDMQLCFDTKVLGHEALRQYEKASFASRVQKEQMHDFLNATAFRHSLLTLKENESALKLDYKDLEFSGLFIGIKAKSQSLKERSKNCASHDLICALLDAYPGTISCDEASRITGERLAECIFELISKLDVALCFSSVPFNAIKYEAGKSRIRADYLGFLRFLASPENKNFVLCTPKNGVYALHKNDCEAVFMMDGRHSKADIVAHFVELCQKNNAAPSRIIDGKKVLIESKKEQEAYFDEAISTLISDLEAQCMFESIS</sequence>
<proteinExistence type="predicted"/>
<evidence type="ECO:0000259" key="2">
    <source>
        <dbReference type="Pfam" id="PF13847"/>
    </source>
</evidence>
<dbReference type="Proteomes" id="UP001171111">
    <property type="component" value="Unassembled WGS sequence"/>
</dbReference>
<feature type="domain" description="Methyltransferase regulatory" evidence="1">
    <location>
        <begin position="227"/>
        <end position="308"/>
    </location>
</feature>
<evidence type="ECO:0000259" key="1">
    <source>
        <dbReference type="Pfam" id="PF10119"/>
    </source>
</evidence>
<dbReference type="InterPro" id="IPR018773">
    <property type="entry name" value="MeTrfase_reg_dom_prd"/>
</dbReference>
<keyword evidence="4" id="KW-1185">Reference proteome</keyword>
<dbReference type="Pfam" id="PF10119">
    <property type="entry name" value="MethyTransf_Reg"/>
    <property type="match status" value="1"/>
</dbReference>
<dbReference type="Pfam" id="PF13847">
    <property type="entry name" value="Methyltransf_31"/>
    <property type="match status" value="1"/>
</dbReference>
<dbReference type="InterPro" id="IPR050723">
    <property type="entry name" value="CFA/CMAS"/>
</dbReference>
<gene>
    <name evidence="3" type="ORF">Q2362_01665</name>
</gene>
<keyword evidence="3" id="KW-0808">Transferase</keyword>
<protein>
    <submittedName>
        <fullName evidence="3">Class I SAM-dependent methyltransferase</fullName>
    </submittedName>
</protein>
<dbReference type="GO" id="GO:0008168">
    <property type="term" value="F:methyltransferase activity"/>
    <property type="evidence" value="ECO:0007669"/>
    <property type="project" value="UniProtKB-KW"/>
</dbReference>
<name>A0ABT8T970_9BACT</name>
<dbReference type="InterPro" id="IPR025714">
    <property type="entry name" value="Methyltranfer_dom"/>
</dbReference>
<dbReference type="PANTHER" id="PTHR43667">
    <property type="entry name" value="CYCLOPROPANE-FATTY-ACYL-PHOSPHOLIPID SYNTHASE"/>
    <property type="match status" value="1"/>
</dbReference>
<evidence type="ECO:0000313" key="4">
    <source>
        <dbReference type="Proteomes" id="UP001171111"/>
    </source>
</evidence>
<dbReference type="Gene3D" id="3.40.50.150">
    <property type="entry name" value="Vaccinia Virus protein VP39"/>
    <property type="match status" value="1"/>
</dbReference>
<dbReference type="GO" id="GO:0032259">
    <property type="term" value="P:methylation"/>
    <property type="evidence" value="ECO:0007669"/>
    <property type="project" value="UniProtKB-KW"/>
</dbReference>
<dbReference type="CDD" id="cd02440">
    <property type="entry name" value="AdoMet_MTases"/>
    <property type="match status" value="1"/>
</dbReference>
<dbReference type="PANTHER" id="PTHR43667:SF2">
    <property type="entry name" value="FATTY ACID C-METHYL TRANSFERASE"/>
    <property type="match status" value="1"/>
</dbReference>
<evidence type="ECO:0000313" key="3">
    <source>
        <dbReference type="EMBL" id="MDO2408806.1"/>
    </source>
</evidence>
<dbReference type="RefSeq" id="WP_302243571.1">
    <property type="nucleotide sequence ID" value="NZ_JAULJQ010000002.1"/>
</dbReference>